<proteinExistence type="predicted"/>
<evidence type="ECO:0000313" key="1">
    <source>
        <dbReference type="EMBL" id="KAF0330340.1"/>
    </source>
</evidence>
<keyword evidence="2" id="KW-1185">Reference proteome</keyword>
<reference evidence="1 2" key="1">
    <citation type="submission" date="2019-12" db="EMBL/GenBank/DDBJ databases">
        <title>A genome sequence resource for the geographically widespread anthracnose pathogen Colletotrichum asianum.</title>
        <authorList>
            <person name="Meng Y."/>
        </authorList>
    </citation>
    <scope>NUCLEOTIDE SEQUENCE [LARGE SCALE GENOMIC DNA]</scope>
    <source>
        <strain evidence="1 2">ICMP 18580</strain>
    </source>
</reference>
<name>A0A8H3ZYE3_9PEZI</name>
<comment type="caution">
    <text evidence="1">The sequence shown here is derived from an EMBL/GenBank/DDBJ whole genome shotgun (WGS) entry which is preliminary data.</text>
</comment>
<dbReference type="InterPro" id="IPR032710">
    <property type="entry name" value="NTF2-like_dom_sf"/>
</dbReference>
<protein>
    <recommendedName>
        <fullName evidence="3">SnoaL-like domain-containing protein</fullName>
    </recommendedName>
</protein>
<sequence length="178" mass="20973">MAGPEKEESFRRFLDEMSGESRDHSIRQVLELRTRDYFQSIDAGRIDEVTPWYAENITWIERFKNPIRIHKGKEEVVARQEKNVASLKQNGQTVFTVPISIIVDRNRITCRAERFTQESEKIEMKTFVIIFDLDETGHVTRRENRIVKKPVVIRDRTIDELLAESKKKQKDMNIDHAA</sequence>
<dbReference type="SUPFAM" id="SSF54427">
    <property type="entry name" value="NTF2-like"/>
    <property type="match status" value="1"/>
</dbReference>
<dbReference type="EMBL" id="WOWK01000007">
    <property type="protein sequence ID" value="KAF0330340.1"/>
    <property type="molecule type" value="Genomic_DNA"/>
</dbReference>
<dbReference type="Gene3D" id="3.10.450.50">
    <property type="match status" value="1"/>
</dbReference>
<gene>
    <name evidence="1" type="ORF">GQ607_002219</name>
</gene>
<dbReference type="Proteomes" id="UP000434172">
    <property type="component" value="Unassembled WGS sequence"/>
</dbReference>
<evidence type="ECO:0000313" key="2">
    <source>
        <dbReference type="Proteomes" id="UP000434172"/>
    </source>
</evidence>
<dbReference type="AlphaFoldDB" id="A0A8H3ZYE3"/>
<dbReference type="OrthoDB" id="4821587at2759"/>
<accession>A0A8H3ZYE3</accession>
<evidence type="ECO:0008006" key="3">
    <source>
        <dbReference type="Google" id="ProtNLM"/>
    </source>
</evidence>
<organism evidence="1 2">
    <name type="scientific">Colletotrichum asianum</name>
    <dbReference type="NCBI Taxonomy" id="702518"/>
    <lineage>
        <taxon>Eukaryota</taxon>
        <taxon>Fungi</taxon>
        <taxon>Dikarya</taxon>
        <taxon>Ascomycota</taxon>
        <taxon>Pezizomycotina</taxon>
        <taxon>Sordariomycetes</taxon>
        <taxon>Hypocreomycetidae</taxon>
        <taxon>Glomerellales</taxon>
        <taxon>Glomerellaceae</taxon>
        <taxon>Colletotrichum</taxon>
        <taxon>Colletotrichum gloeosporioides species complex</taxon>
    </lineage>
</organism>